<comment type="caution">
    <text evidence="1">The sequence shown here is derived from an EMBL/GenBank/DDBJ whole genome shotgun (WGS) entry which is preliminary data.</text>
</comment>
<organism evidence="1 2">
    <name type="scientific">Bacillus cereus VD133</name>
    <dbReference type="NCBI Taxonomy" id="1053233"/>
    <lineage>
        <taxon>Bacteria</taxon>
        <taxon>Bacillati</taxon>
        <taxon>Bacillota</taxon>
        <taxon>Bacilli</taxon>
        <taxon>Bacillales</taxon>
        <taxon>Bacillaceae</taxon>
        <taxon>Bacillus</taxon>
        <taxon>Bacillus cereus group</taxon>
    </lineage>
</organism>
<evidence type="ECO:0000313" key="1">
    <source>
        <dbReference type="EMBL" id="EOO24769.1"/>
    </source>
</evidence>
<accession>A0A9W5PK04</accession>
<evidence type="ECO:0000313" key="2">
    <source>
        <dbReference type="Proteomes" id="UP000014018"/>
    </source>
</evidence>
<dbReference type="AlphaFoldDB" id="A0A9W5PK04"/>
<reference evidence="1 2" key="1">
    <citation type="submission" date="2012-12" db="EMBL/GenBank/DDBJ databases">
        <title>The Genome Sequence of Bacillus cereus VD133.</title>
        <authorList>
            <consortium name="The Broad Institute Genome Sequencing Platform"/>
            <consortium name="The Broad Institute Genome Sequencing Center for Infectious Disease"/>
            <person name="Feldgarden M."/>
            <person name="Van der Auwera G.A."/>
            <person name="Mahillon J."/>
            <person name="Duprez V."/>
            <person name="Timmery S."/>
            <person name="Mattelet C."/>
            <person name="Dierick K."/>
            <person name="Sun M."/>
            <person name="Yu Z."/>
            <person name="Zhu L."/>
            <person name="Hu X."/>
            <person name="Shank E.B."/>
            <person name="Swiecicka I."/>
            <person name="Hansen B.M."/>
            <person name="Andrup L."/>
            <person name="Walker B."/>
            <person name="Young S.K."/>
            <person name="Zeng Q."/>
            <person name="Gargeya S."/>
            <person name="Fitzgerald M."/>
            <person name="Haas B."/>
            <person name="Abouelleil A."/>
            <person name="Alvarado L."/>
            <person name="Arachchi H.M."/>
            <person name="Berlin A.M."/>
            <person name="Chapman S.B."/>
            <person name="Dewar J."/>
            <person name="Goldberg J."/>
            <person name="Griggs A."/>
            <person name="Gujja S."/>
            <person name="Hansen M."/>
            <person name="Howarth C."/>
            <person name="Imamovic A."/>
            <person name="Larimer J."/>
            <person name="McCowan C."/>
            <person name="Murphy C."/>
            <person name="Neiman D."/>
            <person name="Pearson M."/>
            <person name="Priest M."/>
            <person name="Roberts A."/>
            <person name="Saif S."/>
            <person name="Shea T."/>
            <person name="Sisk P."/>
            <person name="Sykes S."/>
            <person name="Wortman J."/>
            <person name="Nusbaum C."/>
            <person name="Birren B."/>
        </authorList>
    </citation>
    <scope>NUCLEOTIDE SEQUENCE [LARGE SCALE GENOMIC DNA]</scope>
    <source>
        <strain evidence="1 2">VD133</strain>
    </source>
</reference>
<protein>
    <submittedName>
        <fullName evidence="1">Uncharacterized protein</fullName>
    </submittedName>
</protein>
<gene>
    <name evidence="1" type="ORF">IIU_06614</name>
</gene>
<sequence>MKLSVLTDQTGRIIATQYVDSPIMPQQQFISKIMSSEGQLLHEVEIPLELQQHILQNTFATEIFKYKVEDHDKITKLVKLS</sequence>
<dbReference type="EMBL" id="AHFB01000152">
    <property type="protein sequence ID" value="EOO24769.1"/>
    <property type="molecule type" value="Genomic_DNA"/>
</dbReference>
<name>A0A9W5PK04_BACCE</name>
<dbReference type="RefSeq" id="WP_016110319.1">
    <property type="nucleotide sequence ID" value="NZ_KB976174.1"/>
</dbReference>
<dbReference type="Proteomes" id="UP000014018">
    <property type="component" value="Unassembled WGS sequence"/>
</dbReference>
<proteinExistence type="predicted"/>